<dbReference type="EMBL" id="CP035491">
    <property type="protein sequence ID" value="QAY73798.1"/>
    <property type="molecule type" value="Genomic_DNA"/>
</dbReference>
<keyword evidence="1" id="KW-0812">Transmembrane</keyword>
<evidence type="ECO:0000313" key="2">
    <source>
        <dbReference type="EMBL" id="QAY73798.1"/>
    </source>
</evidence>
<feature type="transmembrane region" description="Helical" evidence="1">
    <location>
        <begin position="95"/>
        <end position="114"/>
    </location>
</feature>
<feature type="transmembrane region" description="Helical" evidence="1">
    <location>
        <begin position="35"/>
        <end position="57"/>
    </location>
</feature>
<feature type="transmembrane region" description="Helical" evidence="1">
    <location>
        <begin position="69"/>
        <end position="89"/>
    </location>
</feature>
<name>A0A4P6FTB3_9MICO</name>
<sequence length="173" mass="18787">MILRRVFYRWLFIAVVVLPLWLAIGWAIFGSGGWGTLGLLIVLPASFLALFVIAIIVRARPTVREQKAVSWGDVGVLGAWHASIVAAGFYGDAAVGFGVLAIALSVVAFWWALVQLLRDGARRVQATMDEFERVAAQQRGEAPTKLPPVDAGEVIVVRESRPSPEQDGPARPE</sequence>
<keyword evidence="1" id="KW-1133">Transmembrane helix</keyword>
<dbReference type="AlphaFoldDB" id="A0A4P6FTB3"/>
<keyword evidence="1" id="KW-0472">Membrane</keyword>
<feature type="transmembrane region" description="Helical" evidence="1">
    <location>
        <begin position="7"/>
        <end position="29"/>
    </location>
</feature>
<accession>A0A4P6FTB3</accession>
<dbReference type="Proteomes" id="UP000291259">
    <property type="component" value="Chromosome"/>
</dbReference>
<evidence type="ECO:0000256" key="1">
    <source>
        <dbReference type="SAM" id="Phobius"/>
    </source>
</evidence>
<reference evidence="2 3" key="1">
    <citation type="submission" date="2019-01" db="EMBL/GenBank/DDBJ databases">
        <title>Genome sequencing of strain FW100M-8.</title>
        <authorList>
            <person name="Heo J."/>
            <person name="Kim S.-J."/>
            <person name="Kim J.-S."/>
            <person name="Hong S.-B."/>
            <person name="Kwon S.-W."/>
        </authorList>
    </citation>
    <scope>NUCLEOTIDE SEQUENCE [LARGE SCALE GENOMIC DNA]</scope>
    <source>
        <strain evidence="2 3">FW100M-8</strain>
    </source>
</reference>
<evidence type="ECO:0000313" key="3">
    <source>
        <dbReference type="Proteomes" id="UP000291259"/>
    </source>
</evidence>
<protein>
    <submittedName>
        <fullName evidence="2">Uncharacterized protein</fullName>
    </submittedName>
</protein>
<organism evidence="2 3">
    <name type="scientific">Agromyces protaetiae</name>
    <dbReference type="NCBI Taxonomy" id="2509455"/>
    <lineage>
        <taxon>Bacteria</taxon>
        <taxon>Bacillati</taxon>
        <taxon>Actinomycetota</taxon>
        <taxon>Actinomycetes</taxon>
        <taxon>Micrococcales</taxon>
        <taxon>Microbacteriaceae</taxon>
        <taxon>Agromyces</taxon>
    </lineage>
</organism>
<keyword evidence="3" id="KW-1185">Reference proteome</keyword>
<dbReference type="OrthoDB" id="5115907at2"/>
<proteinExistence type="predicted"/>
<gene>
    <name evidence="2" type="ORF">ET445_11015</name>
</gene>
<dbReference type="KEGG" id="agf:ET445_11015"/>
<dbReference type="RefSeq" id="WP_129191307.1">
    <property type="nucleotide sequence ID" value="NZ_CP035491.1"/>
</dbReference>